<evidence type="ECO:0000256" key="1">
    <source>
        <dbReference type="ARBA" id="ARBA00004651"/>
    </source>
</evidence>
<evidence type="ECO:0000256" key="3">
    <source>
        <dbReference type="ARBA" id="ARBA00022692"/>
    </source>
</evidence>
<evidence type="ECO:0000256" key="4">
    <source>
        <dbReference type="ARBA" id="ARBA00022989"/>
    </source>
</evidence>
<keyword evidence="8" id="KW-1185">Reference proteome</keyword>
<dbReference type="Pfam" id="PF02653">
    <property type="entry name" value="BPD_transp_2"/>
    <property type="match status" value="1"/>
</dbReference>
<feature type="transmembrane region" description="Helical" evidence="6">
    <location>
        <begin position="225"/>
        <end position="249"/>
    </location>
</feature>
<dbReference type="InterPro" id="IPR001851">
    <property type="entry name" value="ABC_transp_permease"/>
</dbReference>
<reference evidence="7 8" key="1">
    <citation type="submission" date="2015-07" db="EMBL/GenBank/DDBJ databases">
        <title>Genome sequence of Leptolinea tardivitalis DSM 16556.</title>
        <authorList>
            <person name="Hemp J."/>
            <person name="Ward L.M."/>
            <person name="Pace L.A."/>
            <person name="Fischer W.W."/>
        </authorList>
    </citation>
    <scope>NUCLEOTIDE SEQUENCE [LARGE SCALE GENOMIC DNA]</scope>
    <source>
        <strain evidence="7 8">YMTK-2</strain>
    </source>
</reference>
<proteinExistence type="predicted"/>
<dbReference type="Proteomes" id="UP000050430">
    <property type="component" value="Unassembled WGS sequence"/>
</dbReference>
<evidence type="ECO:0000313" key="7">
    <source>
        <dbReference type="EMBL" id="KPL71195.1"/>
    </source>
</evidence>
<evidence type="ECO:0000256" key="6">
    <source>
        <dbReference type="SAM" id="Phobius"/>
    </source>
</evidence>
<dbReference type="PANTHER" id="PTHR47089:SF1">
    <property type="entry name" value="GUANOSINE ABC TRANSPORTER PERMEASE PROTEIN NUPP"/>
    <property type="match status" value="1"/>
</dbReference>
<feature type="transmembrane region" description="Helical" evidence="6">
    <location>
        <begin position="89"/>
        <end position="111"/>
    </location>
</feature>
<comment type="subcellular location">
    <subcellularLocation>
        <location evidence="1">Cell membrane</location>
        <topology evidence="1">Multi-pass membrane protein</topology>
    </subcellularLocation>
</comment>
<keyword evidence="4 6" id="KW-1133">Transmembrane helix</keyword>
<comment type="caution">
    <text evidence="7">The sequence shown here is derived from an EMBL/GenBank/DDBJ whole genome shotgun (WGS) entry which is preliminary data.</text>
</comment>
<feature type="transmembrane region" description="Helical" evidence="6">
    <location>
        <begin position="40"/>
        <end position="58"/>
    </location>
</feature>
<feature type="transmembrane region" description="Helical" evidence="6">
    <location>
        <begin position="261"/>
        <end position="286"/>
    </location>
</feature>
<gene>
    <name evidence="7" type="ORF">ADM99_12300</name>
</gene>
<evidence type="ECO:0000313" key="8">
    <source>
        <dbReference type="Proteomes" id="UP000050430"/>
    </source>
</evidence>
<organism evidence="7 8">
    <name type="scientific">Leptolinea tardivitalis</name>
    <dbReference type="NCBI Taxonomy" id="229920"/>
    <lineage>
        <taxon>Bacteria</taxon>
        <taxon>Bacillati</taxon>
        <taxon>Chloroflexota</taxon>
        <taxon>Anaerolineae</taxon>
        <taxon>Anaerolineales</taxon>
        <taxon>Anaerolineaceae</taxon>
        <taxon>Leptolinea</taxon>
    </lineage>
</organism>
<dbReference type="GO" id="GO:0022857">
    <property type="term" value="F:transmembrane transporter activity"/>
    <property type="evidence" value="ECO:0007669"/>
    <property type="project" value="InterPro"/>
</dbReference>
<feature type="transmembrane region" description="Helical" evidence="6">
    <location>
        <begin position="306"/>
        <end position="324"/>
    </location>
</feature>
<feature type="transmembrane region" description="Helical" evidence="6">
    <location>
        <begin position="178"/>
        <end position="197"/>
    </location>
</feature>
<dbReference type="GO" id="GO:0005886">
    <property type="term" value="C:plasma membrane"/>
    <property type="evidence" value="ECO:0007669"/>
    <property type="project" value="UniProtKB-SubCell"/>
</dbReference>
<keyword evidence="3 6" id="KW-0812">Transmembrane</keyword>
<dbReference type="PANTHER" id="PTHR47089">
    <property type="entry name" value="ABC TRANSPORTER, PERMEASE PROTEIN"/>
    <property type="match status" value="1"/>
</dbReference>
<evidence type="ECO:0000256" key="2">
    <source>
        <dbReference type="ARBA" id="ARBA00022475"/>
    </source>
</evidence>
<evidence type="ECO:0000256" key="5">
    <source>
        <dbReference type="ARBA" id="ARBA00023136"/>
    </source>
</evidence>
<dbReference type="CDD" id="cd06580">
    <property type="entry name" value="TM_PBP1_transp_TpRbsC_like"/>
    <property type="match status" value="1"/>
</dbReference>
<dbReference type="STRING" id="229920.ADM99_12300"/>
<keyword evidence="2" id="KW-1003">Cell membrane</keyword>
<name>A0A0P6WMP8_9CHLR</name>
<dbReference type="AlphaFoldDB" id="A0A0P6WMP8"/>
<dbReference type="EMBL" id="LGCK01000012">
    <property type="protein sequence ID" value="KPL71195.1"/>
    <property type="molecule type" value="Genomic_DNA"/>
</dbReference>
<accession>A0A0P6WMP8</accession>
<protein>
    <submittedName>
        <fullName evidence="7">ABC transporter permease</fullName>
    </submittedName>
</protein>
<keyword evidence="5 6" id="KW-0472">Membrane</keyword>
<sequence>MLIALTIGAILLVFLNVNPFDAYAVLMGGAFGSWTGLAQALVKATPLLLVGLGICIAFRASVINIGGEGQIIAGALMAAWWPLQFRSWPGWLLISTTLIMGFLAGSIWGFIPGLLKARLKVNEILSTVMMNSIAAQLMNLLIRGPLIDPAGVAAGTYLAQSERLPANAWLPRLVPQTLLNAGAIVAVILAVVVYIFLWRTTIGYRIRAVGLNPDASRYAGINVPFYQALSLTLAGGFAGLAGVVEVLGVQHRLLEGITGGYGFTGIVAALFGGLHPLGAIPASILFGGLLVGADKMQRAVQVPSSLITAILGLVVLFVVGSSIWSKRWAARRKIEAVKESEAAG</sequence>
<feature type="transmembrane region" description="Helical" evidence="6">
    <location>
        <begin position="65"/>
        <end position="83"/>
    </location>
</feature>